<dbReference type="EMBL" id="FTOJ01000001">
    <property type="protein sequence ID" value="SIS57036.1"/>
    <property type="molecule type" value="Genomic_DNA"/>
</dbReference>
<sequence length="54" mass="6498">MNKNEYHSIYIKKSVTELQNKKNIKIEKISVKKLLNKNVTRQIFHKPITKIINF</sequence>
<reference evidence="2" key="1">
    <citation type="submission" date="2017-01" db="EMBL/GenBank/DDBJ databases">
        <authorList>
            <person name="Varghese N."/>
            <person name="Submissions S."/>
        </authorList>
    </citation>
    <scope>NUCLEOTIDE SEQUENCE [LARGE SCALE GENOMIC DNA]</scope>
    <source>
        <strain evidence="2">DSM 21068</strain>
    </source>
</reference>
<proteinExistence type="predicted"/>
<dbReference type="AlphaFoldDB" id="A0A1N7K673"/>
<evidence type="ECO:0000313" key="2">
    <source>
        <dbReference type="Proteomes" id="UP000186246"/>
    </source>
</evidence>
<gene>
    <name evidence="1" type="ORF">SAMN05421796_101342</name>
</gene>
<organism evidence="1 2">
    <name type="scientific">Chryseobacterium piscicola</name>
    <dbReference type="NCBI Taxonomy" id="551459"/>
    <lineage>
        <taxon>Bacteria</taxon>
        <taxon>Pseudomonadati</taxon>
        <taxon>Bacteroidota</taxon>
        <taxon>Flavobacteriia</taxon>
        <taxon>Flavobacteriales</taxon>
        <taxon>Weeksellaceae</taxon>
        <taxon>Chryseobacterium group</taxon>
        <taxon>Chryseobacterium</taxon>
    </lineage>
</organism>
<name>A0A1N7K673_9FLAO</name>
<evidence type="ECO:0000313" key="1">
    <source>
        <dbReference type="EMBL" id="SIS57036.1"/>
    </source>
</evidence>
<dbReference type="STRING" id="551459.SAMN05421796_101342"/>
<accession>A0A1N7K673</accession>
<protein>
    <submittedName>
        <fullName evidence="1">Uncharacterized protein</fullName>
    </submittedName>
</protein>
<dbReference type="Proteomes" id="UP000186246">
    <property type="component" value="Unassembled WGS sequence"/>
</dbReference>